<name>A0A5B8MBK9_9CHLO</name>
<feature type="domain" description="JmjN" evidence="12">
    <location>
        <begin position="23"/>
        <end position="65"/>
    </location>
</feature>
<organism evidence="14 15">
    <name type="scientific">Chloropicon primus</name>
    <dbReference type="NCBI Taxonomy" id="1764295"/>
    <lineage>
        <taxon>Eukaryota</taxon>
        <taxon>Viridiplantae</taxon>
        <taxon>Chlorophyta</taxon>
        <taxon>Chloropicophyceae</taxon>
        <taxon>Chloropicales</taxon>
        <taxon>Chloropicaceae</taxon>
        <taxon>Chloropicon</taxon>
    </lineage>
</organism>
<dbReference type="InterPro" id="IPR019787">
    <property type="entry name" value="Znf_PHD-finger"/>
</dbReference>
<dbReference type="EMBL" id="CP031034">
    <property type="protein sequence ID" value="QDZ17733.1"/>
    <property type="molecule type" value="Genomic_DNA"/>
</dbReference>
<evidence type="ECO:0000256" key="2">
    <source>
        <dbReference type="ARBA" id="ARBA00022723"/>
    </source>
</evidence>
<accession>A0A5B8MBK9</accession>
<evidence type="ECO:0000259" key="13">
    <source>
        <dbReference type="PROSITE" id="PS51184"/>
    </source>
</evidence>
<dbReference type="CDD" id="cd16100">
    <property type="entry name" value="ARID"/>
    <property type="match status" value="1"/>
</dbReference>
<keyword evidence="4" id="KW-0862">Zinc</keyword>
<dbReference type="InterPro" id="IPR003347">
    <property type="entry name" value="JmjC_dom"/>
</dbReference>
<dbReference type="InterPro" id="IPR019786">
    <property type="entry name" value="Zinc_finger_PHD-type_CS"/>
</dbReference>
<dbReference type="OrthoDB" id="19286at2759"/>
<keyword evidence="6" id="KW-0539">Nucleus</keyword>
<dbReference type="InterPro" id="IPR001965">
    <property type="entry name" value="Znf_PHD"/>
</dbReference>
<dbReference type="SMART" id="SM00558">
    <property type="entry name" value="JmjC"/>
    <property type="match status" value="1"/>
</dbReference>
<dbReference type="PANTHER" id="PTHR10694">
    <property type="entry name" value="LYSINE-SPECIFIC DEMETHYLASE"/>
    <property type="match status" value="1"/>
</dbReference>
<keyword evidence="2" id="KW-0479">Metal-binding</keyword>
<dbReference type="InterPro" id="IPR004198">
    <property type="entry name" value="Znf_C5HC2"/>
</dbReference>
<feature type="domain" description="PHD-type" evidence="10">
    <location>
        <begin position="327"/>
        <end position="377"/>
    </location>
</feature>
<dbReference type="SMART" id="SM00501">
    <property type="entry name" value="BRIGHT"/>
    <property type="match status" value="1"/>
</dbReference>
<dbReference type="Gene3D" id="1.10.150.60">
    <property type="entry name" value="ARID DNA-binding domain"/>
    <property type="match status" value="1"/>
</dbReference>
<gene>
    <name evidence="14" type="ORF">A3770_01p02510</name>
</gene>
<dbReference type="GO" id="GO:0003677">
    <property type="term" value="F:DNA binding"/>
    <property type="evidence" value="ECO:0007669"/>
    <property type="project" value="InterPro"/>
</dbReference>
<dbReference type="GO" id="GO:0000785">
    <property type="term" value="C:chromatin"/>
    <property type="evidence" value="ECO:0007669"/>
    <property type="project" value="TreeGrafter"/>
</dbReference>
<dbReference type="SMART" id="SM00545">
    <property type="entry name" value="JmjN"/>
    <property type="match status" value="1"/>
</dbReference>
<dbReference type="Pfam" id="PF01388">
    <property type="entry name" value="ARID"/>
    <property type="match status" value="1"/>
</dbReference>
<dbReference type="PROSITE" id="PS51184">
    <property type="entry name" value="JMJC"/>
    <property type="match status" value="1"/>
</dbReference>
<feature type="region of interest" description="Disordered" evidence="9">
    <location>
        <begin position="1"/>
        <end position="22"/>
    </location>
</feature>
<dbReference type="InterPro" id="IPR036431">
    <property type="entry name" value="ARID_dom_sf"/>
</dbReference>
<dbReference type="PROSITE" id="PS51011">
    <property type="entry name" value="ARID"/>
    <property type="match status" value="1"/>
</dbReference>
<dbReference type="CDD" id="cd15543">
    <property type="entry name" value="PHD_RSF1"/>
    <property type="match status" value="1"/>
</dbReference>
<dbReference type="Proteomes" id="UP000316726">
    <property type="component" value="Chromosome 1"/>
</dbReference>
<evidence type="ECO:0000259" key="10">
    <source>
        <dbReference type="PROSITE" id="PS50016"/>
    </source>
</evidence>
<dbReference type="Pfam" id="PF02373">
    <property type="entry name" value="JmjC"/>
    <property type="match status" value="1"/>
</dbReference>
<evidence type="ECO:0000256" key="6">
    <source>
        <dbReference type="ARBA" id="ARBA00023242"/>
    </source>
</evidence>
<dbReference type="InterPro" id="IPR013083">
    <property type="entry name" value="Znf_RING/FYVE/PHD"/>
</dbReference>
<evidence type="ECO:0000256" key="3">
    <source>
        <dbReference type="ARBA" id="ARBA00022771"/>
    </source>
</evidence>
<evidence type="ECO:0000256" key="1">
    <source>
        <dbReference type="ARBA" id="ARBA00004123"/>
    </source>
</evidence>
<dbReference type="GO" id="GO:0010468">
    <property type="term" value="P:regulation of gene expression"/>
    <property type="evidence" value="ECO:0007669"/>
    <property type="project" value="TreeGrafter"/>
</dbReference>
<dbReference type="GO" id="GO:0008270">
    <property type="term" value="F:zinc ion binding"/>
    <property type="evidence" value="ECO:0007669"/>
    <property type="project" value="UniProtKB-KW"/>
</dbReference>
<dbReference type="Gene3D" id="2.60.120.650">
    <property type="entry name" value="Cupin"/>
    <property type="match status" value="1"/>
</dbReference>
<dbReference type="Gene3D" id="3.30.40.10">
    <property type="entry name" value="Zinc/RING finger domain, C3HC4 (zinc finger)"/>
    <property type="match status" value="1"/>
</dbReference>
<evidence type="ECO:0000259" key="12">
    <source>
        <dbReference type="PROSITE" id="PS51183"/>
    </source>
</evidence>
<dbReference type="SMART" id="SM01014">
    <property type="entry name" value="ARID"/>
    <property type="match status" value="1"/>
</dbReference>
<feature type="coiled-coil region" evidence="8">
    <location>
        <begin position="1067"/>
        <end position="1167"/>
    </location>
</feature>
<feature type="domain" description="ARID" evidence="11">
    <location>
        <begin position="92"/>
        <end position="185"/>
    </location>
</feature>
<dbReference type="SUPFAM" id="SSF51197">
    <property type="entry name" value="Clavaminate synthase-like"/>
    <property type="match status" value="1"/>
</dbReference>
<dbReference type="PROSITE" id="PS01359">
    <property type="entry name" value="ZF_PHD_1"/>
    <property type="match status" value="1"/>
</dbReference>
<dbReference type="PROSITE" id="PS51183">
    <property type="entry name" value="JMJN"/>
    <property type="match status" value="1"/>
</dbReference>
<evidence type="ECO:0000256" key="7">
    <source>
        <dbReference type="PROSITE-ProRule" id="PRU00146"/>
    </source>
</evidence>
<dbReference type="InterPro" id="IPR011011">
    <property type="entry name" value="Znf_FYVE_PHD"/>
</dbReference>
<evidence type="ECO:0000256" key="9">
    <source>
        <dbReference type="SAM" id="MobiDB-lite"/>
    </source>
</evidence>
<dbReference type="GO" id="GO:0005634">
    <property type="term" value="C:nucleus"/>
    <property type="evidence" value="ECO:0007669"/>
    <property type="project" value="UniProtKB-SubCell"/>
</dbReference>
<dbReference type="SMART" id="SM00249">
    <property type="entry name" value="PHD"/>
    <property type="match status" value="1"/>
</dbReference>
<protein>
    <submittedName>
        <fullName evidence="14">JmjC domain-containing protein</fullName>
    </submittedName>
</protein>
<keyword evidence="15" id="KW-1185">Reference proteome</keyword>
<dbReference type="Pfam" id="PF02375">
    <property type="entry name" value="JmjN"/>
    <property type="match status" value="1"/>
</dbReference>
<keyword evidence="8" id="KW-0175">Coiled coil</keyword>
<feature type="domain" description="JmjC" evidence="13">
    <location>
        <begin position="463"/>
        <end position="632"/>
    </location>
</feature>
<evidence type="ECO:0000313" key="14">
    <source>
        <dbReference type="EMBL" id="QDZ17733.1"/>
    </source>
</evidence>
<dbReference type="GO" id="GO:0141052">
    <property type="term" value="F:histone H3 demethylase activity"/>
    <property type="evidence" value="ECO:0007669"/>
    <property type="project" value="UniProtKB-ARBA"/>
</dbReference>
<keyword evidence="3 7" id="KW-0863">Zinc-finger</keyword>
<dbReference type="Pfam" id="PF00628">
    <property type="entry name" value="PHD"/>
    <property type="match status" value="1"/>
</dbReference>
<keyword evidence="5" id="KW-0408">Iron</keyword>
<evidence type="ECO:0000313" key="15">
    <source>
        <dbReference type="Proteomes" id="UP000316726"/>
    </source>
</evidence>
<evidence type="ECO:0000259" key="11">
    <source>
        <dbReference type="PROSITE" id="PS51011"/>
    </source>
</evidence>
<dbReference type="InterPro" id="IPR001606">
    <property type="entry name" value="ARID_dom"/>
</dbReference>
<evidence type="ECO:0000256" key="8">
    <source>
        <dbReference type="SAM" id="Coils"/>
    </source>
</evidence>
<dbReference type="PANTHER" id="PTHR10694:SF33">
    <property type="entry name" value="LYSINE-SPECIFIC DEMETHYLASE 5"/>
    <property type="match status" value="1"/>
</dbReference>
<dbReference type="SUPFAM" id="SSF46774">
    <property type="entry name" value="ARID-like"/>
    <property type="match status" value="1"/>
</dbReference>
<comment type="subcellular location">
    <subcellularLocation>
        <location evidence="1">Nucleus</location>
    </subcellularLocation>
</comment>
<proteinExistence type="predicted"/>
<dbReference type="InterPro" id="IPR003349">
    <property type="entry name" value="JmjN"/>
</dbReference>
<dbReference type="SUPFAM" id="SSF57903">
    <property type="entry name" value="FYVE/PHD zinc finger"/>
    <property type="match status" value="1"/>
</dbReference>
<evidence type="ECO:0000256" key="5">
    <source>
        <dbReference type="ARBA" id="ARBA00023004"/>
    </source>
</evidence>
<dbReference type="Pfam" id="PF02928">
    <property type="entry name" value="zf-C5HC2"/>
    <property type="match status" value="1"/>
</dbReference>
<evidence type="ECO:0000256" key="4">
    <source>
        <dbReference type="ARBA" id="ARBA00022833"/>
    </source>
</evidence>
<reference evidence="14 15" key="1">
    <citation type="submission" date="2018-07" db="EMBL/GenBank/DDBJ databases">
        <title>The complete nuclear genome of the prasinophyte Chloropicon primus (CCMP1205).</title>
        <authorList>
            <person name="Pombert J.-F."/>
            <person name="Otis C."/>
            <person name="Turmel M."/>
            <person name="Lemieux C."/>
        </authorList>
    </citation>
    <scope>NUCLEOTIDE SEQUENCE [LARGE SCALE GENOMIC DNA]</scope>
    <source>
        <strain evidence="14 15">CCMP1205</strain>
    </source>
</reference>
<sequence length="1296" mass="147713">MGRGEHKTNGGGSAGPRLDIPMAPTLRPTKEEFKNPLQYIRGIRNQGYHKYGIVKIVPPEGWRPPFAINKETFKFSTRVQSINELQRRHIIAAKSQAFSRKLDAFHRSRGQKPPKMPIMYGQKINVFKLYCAVLKRGGYESVTQNKKWKEVGKLVCSKHKQITNLSFLVRVAYERSLLDFETYVEECCEYLKQDTSHLDALSHVCVSGDRVEEKPSNGDSVLVKVEAEELTGSPMKRPRLDGQGEDTELEALDGLIGLTTTANGSHPMPVKEEEEAGYELEEAGEEKVKVQSKVEMISDVNGMDMDFIDHMLPKGAADNEESLNLDEVFCELCGGGAHEDQIILCDKCDKGFHTFCLAPPLESIPTGDWCCPHCITSATDDLAFTEGSDFTVEEFQKMDKQFQTTWFSSKGIANKPTWWEVEDEFWDIVENSDEPCEVFYGADLDSGKLGSGFPHERHGFTGQYAESPWNLNNLPKLGGKYCSMLRHVTDNINGVIVPWVYMGMTFSSFCWHVEDHMFYSINYNHVGNPKVWYGVPSNSALAFEDVFRNYMPEQFKLQPDLLFQLVTMLSPRILKSASVPVYRAVQEEGSFVITFPRAYHGGFNSGFNCAEAVNFAPADWFDYDQDSIERYREYRRNPVLSHEALLCKVCEVDESPVTAASIHVHLKEMILKEAALRQDGLLYAKTFKKVSCTSCNPGSGFGDDDAECSICKQYMHLSACTCKCTPGYSVCLEDVERMCSCDPSDRTFVYRRTMAELEDMYASVLSRLEGCDVKKKMSEEFGKYVSESPRRVREAEMWSKAARDMLRKGNASKRGVEEHIEDADKFLWGGHAMDEVRNLVGELNGVLEWGREISRCLSSARRGRKLDFVKTNELMSASPKPLDVDLGRLEVWVSDSNSLSERAKAALDPEEGKELAFQEVQELLKACNRCPVIPCLLGDLSAAVNTVEEWCGEVDEFLRQKAKPPFSALTSLSKRGLAKLPDWTVLEKDRLAEALYDVEAFEKEAEATTGGRAPTVEDLERLAKAGRALPVMVPSYAEVQRRLEEVRGWLEEVNDVPVEDEEEEGATTELVEDLQESKRSLRSLEERLSQREVRVKALRQHIRRGERIPCDLAGRIEVLRSQLGGLEEGMTKLEERVRNLRRWVREKERERKELERMEREREWERKVDECIMGELHTGKWDEASELLEQGMKASYDKVRLSELVAKIRALVSSLISFGRKFYFFPTRSWGAKKGVRAKRTARRSSRMRTRLRFNNTSGCEFYVSRRVRQQFAIDVQRELTPLVEFEMDWTSWKLLL</sequence>
<dbReference type="STRING" id="1764295.A0A5B8MBK9"/>
<dbReference type="PROSITE" id="PS50016">
    <property type="entry name" value="ZF_PHD_2"/>
    <property type="match status" value="1"/>
</dbReference>